<dbReference type="Pfam" id="PF13442">
    <property type="entry name" value="Cytochrome_CBB3"/>
    <property type="match status" value="1"/>
</dbReference>
<feature type="binding site" description="covalent" evidence="18">
    <location>
        <position position="63"/>
    </location>
    <ligand>
        <name>heme c</name>
        <dbReference type="ChEBI" id="CHEBI:61717"/>
        <label>1</label>
    </ligand>
</feature>
<comment type="PTM">
    <text evidence="18">Binds 2 heme c groups covalently per subunit.</text>
</comment>
<dbReference type="PROSITE" id="PS51007">
    <property type="entry name" value="CYTC"/>
    <property type="match status" value="1"/>
</dbReference>
<feature type="domain" description="Cytochrome c" evidence="20">
    <location>
        <begin position="50"/>
        <end position="225"/>
    </location>
</feature>
<dbReference type="InterPro" id="IPR050597">
    <property type="entry name" value="Cytochrome_c_Oxidase_Subunit"/>
</dbReference>
<comment type="caution">
    <text evidence="17">Lacks conserved residue(s) required for the propagation of feature annotation.</text>
</comment>
<comment type="caution">
    <text evidence="21">The sequence shown here is derived from an EMBL/GenBank/DDBJ whole genome shotgun (WGS) entry which is preliminary data.</text>
</comment>
<dbReference type="OrthoDB" id="9811281at2"/>
<protein>
    <recommendedName>
        <fullName evidence="3 17">Cytochrome bc1 complex cytochrome c subunit</fullName>
        <ecNumber evidence="2 17">7.1.1.8</ecNumber>
    </recommendedName>
</protein>
<evidence type="ECO:0000256" key="9">
    <source>
        <dbReference type="ARBA" id="ARBA00022723"/>
    </source>
</evidence>
<evidence type="ECO:0000313" key="21">
    <source>
        <dbReference type="EMBL" id="OAV59745.1"/>
    </source>
</evidence>
<dbReference type="SUPFAM" id="SSF46626">
    <property type="entry name" value="Cytochrome c"/>
    <property type="match status" value="2"/>
</dbReference>
<dbReference type="EC" id="7.1.1.8" evidence="2 17"/>
<evidence type="ECO:0000256" key="12">
    <source>
        <dbReference type="ARBA" id="ARBA00022982"/>
    </source>
</evidence>
<proteinExistence type="predicted"/>
<evidence type="ECO:0000256" key="10">
    <source>
        <dbReference type="ARBA" id="ARBA00022737"/>
    </source>
</evidence>
<sequence>MKALSQNRRHPMVGVALLLLGLLLTGGLYSLASNINSASAYSQAEYTSADNIADGEALFNANCASCHGIGATGGPAGPSLIGVGAASVDFQVGTGRMPLQMSGPQGAQKPVQFGEEQTMQLAAYVHSLGTGPTIPEEEYLDADHADVNLARGGDLFRVNCAMCHSASAGGGALTRGKYAPSLHGVSEQHIYEAMVTGPQNMPVFSDTNLTPEDKRDVIAYLKEFESQGHPGGASLGSLGPVAEGLFVWTAGLALIIGFMVWITSRAN</sequence>
<keyword evidence="9 17" id="KW-0479">Metal-binding</keyword>
<dbReference type="PANTHER" id="PTHR33751">
    <property type="entry name" value="CBB3-TYPE CYTOCHROME C OXIDASE SUBUNIT FIXP"/>
    <property type="match status" value="1"/>
</dbReference>
<evidence type="ECO:0000256" key="15">
    <source>
        <dbReference type="ARBA" id="ARBA00023136"/>
    </source>
</evidence>
<dbReference type="EMBL" id="LXEY01000021">
    <property type="protein sequence ID" value="OAV59745.1"/>
    <property type="molecule type" value="Genomic_DNA"/>
</dbReference>
<keyword evidence="10" id="KW-0677">Repeat</keyword>
<dbReference type="Gene3D" id="1.10.760.10">
    <property type="entry name" value="Cytochrome c-like domain"/>
    <property type="match status" value="2"/>
</dbReference>
<keyword evidence="14 17" id="KW-0408">Iron</keyword>
<dbReference type="GO" id="GO:0020037">
    <property type="term" value="F:heme binding"/>
    <property type="evidence" value="ECO:0007669"/>
    <property type="project" value="UniProtKB-UniRule"/>
</dbReference>
<dbReference type="InterPro" id="IPR009056">
    <property type="entry name" value="Cyt_c-like_dom"/>
</dbReference>
<comment type="subcellular location">
    <subcellularLocation>
        <location evidence="1 17">Cell membrane</location>
        <topology evidence="1 17">Multi-pass membrane protein</topology>
    </subcellularLocation>
</comment>
<evidence type="ECO:0000256" key="11">
    <source>
        <dbReference type="ARBA" id="ARBA00022967"/>
    </source>
</evidence>
<evidence type="ECO:0000256" key="13">
    <source>
        <dbReference type="ARBA" id="ARBA00022989"/>
    </source>
</evidence>
<dbReference type="AlphaFoldDB" id="A0A1B7LX48"/>
<gene>
    <name evidence="21" type="ORF">A6F49_13260</name>
</gene>
<feature type="binding site" description="covalent" evidence="18">
    <location>
        <position position="66"/>
    </location>
    <ligand>
        <name>heme c</name>
        <dbReference type="ChEBI" id="CHEBI:61717"/>
        <label>1</label>
    </ligand>
</feature>
<comment type="subunit">
    <text evidence="17">The cytochrome bc1 complex is composed of a cytochrome b (QcrB), the Rieske iron-sulfur protein (QcrA) and a diheme cytochrome c (QcrC) subunit.</text>
</comment>
<keyword evidence="5 17" id="KW-1003">Cell membrane</keyword>
<evidence type="ECO:0000256" key="18">
    <source>
        <dbReference type="PIRSR" id="PIRSR000007-50"/>
    </source>
</evidence>
<evidence type="ECO:0000256" key="19">
    <source>
        <dbReference type="PIRSR" id="PIRSR000007-51"/>
    </source>
</evidence>
<evidence type="ECO:0000256" key="8">
    <source>
        <dbReference type="ARBA" id="ARBA00022692"/>
    </source>
</evidence>
<dbReference type="PIRSF" id="PIRSF000007">
    <property type="entry name" value="Ubiq_cycred_cyc"/>
    <property type="match status" value="1"/>
</dbReference>
<keyword evidence="7 17" id="KW-0679">Respiratory chain</keyword>
<keyword evidence="22" id="KW-1185">Reference proteome</keyword>
<dbReference type="PANTHER" id="PTHR33751:SF13">
    <property type="entry name" value="CYTOCHROME BC1 COMPLEX CYTOCHROME C SUBUNIT"/>
    <property type="match status" value="1"/>
</dbReference>
<evidence type="ECO:0000259" key="20">
    <source>
        <dbReference type="PROSITE" id="PS51007"/>
    </source>
</evidence>
<keyword evidence="8 17" id="KW-0812">Transmembrane</keyword>
<evidence type="ECO:0000256" key="2">
    <source>
        <dbReference type="ARBA" id="ARBA00012951"/>
    </source>
</evidence>
<keyword evidence="12 17" id="KW-0249">Electron transport</keyword>
<keyword evidence="15 17" id="KW-0472">Membrane</keyword>
<evidence type="ECO:0000256" key="7">
    <source>
        <dbReference type="ARBA" id="ARBA00022660"/>
    </source>
</evidence>
<organism evidence="21 22">
    <name type="scientific">Enteractinococcus helveticum</name>
    <dbReference type="NCBI Taxonomy" id="1837282"/>
    <lineage>
        <taxon>Bacteria</taxon>
        <taxon>Bacillati</taxon>
        <taxon>Actinomycetota</taxon>
        <taxon>Actinomycetes</taxon>
        <taxon>Micrococcales</taxon>
        <taxon>Micrococcaceae</taxon>
    </lineage>
</organism>
<keyword evidence="11 17" id="KW-1278">Translocase</keyword>
<comment type="catalytic activity">
    <reaction evidence="16 17">
        <text>a quinol + 2 Fe(III)-[cytochrome c](out) = a quinone + 2 Fe(II)-[cytochrome c](out) + 2 H(+)(out)</text>
        <dbReference type="Rhea" id="RHEA:11484"/>
        <dbReference type="Rhea" id="RHEA-COMP:10350"/>
        <dbReference type="Rhea" id="RHEA-COMP:14399"/>
        <dbReference type="ChEBI" id="CHEBI:15378"/>
        <dbReference type="ChEBI" id="CHEBI:24646"/>
        <dbReference type="ChEBI" id="CHEBI:29033"/>
        <dbReference type="ChEBI" id="CHEBI:29034"/>
        <dbReference type="ChEBI" id="CHEBI:132124"/>
        <dbReference type="EC" id="7.1.1.8"/>
    </reaction>
</comment>
<dbReference type="RefSeq" id="WP_043058249.1">
    <property type="nucleotide sequence ID" value="NZ_LXEY01000021.1"/>
</dbReference>
<evidence type="ECO:0000256" key="14">
    <source>
        <dbReference type="ARBA" id="ARBA00023004"/>
    </source>
</evidence>
<feature type="binding site" description="axial binding residue" evidence="19">
    <location>
        <position position="67"/>
    </location>
    <ligand>
        <name>heme c</name>
        <dbReference type="ChEBI" id="CHEBI:61717"/>
        <label>1</label>
    </ligand>
    <ligandPart>
        <name>Fe</name>
        <dbReference type="ChEBI" id="CHEBI:18248"/>
    </ligandPart>
</feature>
<dbReference type="GO" id="GO:0005506">
    <property type="term" value="F:iron ion binding"/>
    <property type="evidence" value="ECO:0007669"/>
    <property type="project" value="UniProtKB-UniRule"/>
</dbReference>
<evidence type="ECO:0000256" key="17">
    <source>
        <dbReference type="PIRNR" id="PIRNR000007"/>
    </source>
</evidence>
<keyword evidence="6 17" id="KW-0349">Heme</keyword>
<evidence type="ECO:0000256" key="3">
    <source>
        <dbReference type="ARBA" id="ARBA00017819"/>
    </source>
</evidence>
<name>A0A1B7LX48_9MICC</name>
<dbReference type="GO" id="GO:0016829">
    <property type="term" value="F:lyase activity"/>
    <property type="evidence" value="ECO:0007669"/>
    <property type="project" value="UniProtKB-KW"/>
</dbReference>
<keyword evidence="13 17" id="KW-1133">Transmembrane helix</keyword>
<evidence type="ECO:0000313" key="22">
    <source>
        <dbReference type="Proteomes" id="UP000078292"/>
    </source>
</evidence>
<evidence type="ECO:0000256" key="6">
    <source>
        <dbReference type="ARBA" id="ARBA00022617"/>
    </source>
</evidence>
<keyword evidence="4 17" id="KW-0813">Transport</keyword>
<feature type="binding site" description="covalent" evidence="18">
    <location>
        <position position="160"/>
    </location>
    <ligand>
        <name>heme c</name>
        <dbReference type="ChEBI" id="CHEBI:61717"/>
        <label>2</label>
    </ligand>
</feature>
<dbReference type="STRING" id="1837282.A6F49_13260"/>
<dbReference type="GO" id="GO:0008121">
    <property type="term" value="F:quinol-cytochrome-c reductase activity"/>
    <property type="evidence" value="ECO:0007669"/>
    <property type="project" value="UniProtKB-UniRule"/>
</dbReference>
<dbReference type="Pfam" id="PF00034">
    <property type="entry name" value="Cytochrom_C"/>
    <property type="match status" value="1"/>
</dbReference>
<dbReference type="GO" id="GO:0005886">
    <property type="term" value="C:plasma membrane"/>
    <property type="evidence" value="ECO:0007669"/>
    <property type="project" value="UniProtKB-SubCell"/>
</dbReference>
<dbReference type="InterPro" id="IPR009152">
    <property type="entry name" value="bc1_cytC-su"/>
</dbReference>
<accession>A0A1B7LX48</accession>
<evidence type="ECO:0000256" key="4">
    <source>
        <dbReference type="ARBA" id="ARBA00022448"/>
    </source>
</evidence>
<keyword evidence="21" id="KW-0456">Lyase</keyword>
<evidence type="ECO:0000256" key="5">
    <source>
        <dbReference type="ARBA" id="ARBA00022475"/>
    </source>
</evidence>
<dbReference type="InterPro" id="IPR036909">
    <property type="entry name" value="Cyt_c-like_dom_sf"/>
</dbReference>
<dbReference type="Proteomes" id="UP000078292">
    <property type="component" value="Unassembled WGS sequence"/>
</dbReference>
<reference evidence="21 22" key="1">
    <citation type="submission" date="2016-04" db="EMBL/GenBank/DDBJ databases">
        <title>First whole genome shotgun sequence of the bacterium Enteractinococcus sp. strain UASWS1574.</title>
        <authorList>
            <person name="Crovadore J."/>
            <person name="Chablais R."/>
            <person name="Lefort F."/>
        </authorList>
    </citation>
    <scope>NUCLEOTIDE SEQUENCE [LARGE SCALE GENOMIC DNA]</scope>
    <source>
        <strain evidence="21 22">UASWS1574</strain>
    </source>
</reference>
<evidence type="ECO:0000256" key="16">
    <source>
        <dbReference type="ARBA" id="ARBA00029351"/>
    </source>
</evidence>
<feature type="binding site" description="axial binding residue" evidence="19">
    <location>
        <position position="164"/>
    </location>
    <ligand>
        <name>heme c</name>
        <dbReference type="ChEBI" id="CHEBI:61717"/>
        <label>2</label>
    </ligand>
    <ligandPart>
        <name>Fe</name>
        <dbReference type="ChEBI" id="CHEBI:18248"/>
    </ligandPart>
</feature>
<feature type="transmembrane region" description="Helical" evidence="17">
    <location>
        <begin position="245"/>
        <end position="263"/>
    </location>
</feature>
<feature type="binding site" description="covalent" evidence="18">
    <location>
        <position position="163"/>
    </location>
    <ligand>
        <name>heme c</name>
        <dbReference type="ChEBI" id="CHEBI:61717"/>
        <label>2</label>
    </ligand>
</feature>
<evidence type="ECO:0000256" key="1">
    <source>
        <dbReference type="ARBA" id="ARBA00004651"/>
    </source>
</evidence>